<dbReference type="SUPFAM" id="SSF56672">
    <property type="entry name" value="DNA/RNA polymerases"/>
    <property type="match status" value="1"/>
</dbReference>
<dbReference type="HOGENOM" id="CLU_002028_5_1_1"/>
<dbReference type="SUPFAM" id="SSF54060">
    <property type="entry name" value="His-Me finger endonucleases"/>
    <property type="match status" value="1"/>
</dbReference>
<dbReference type="InterPro" id="IPR012337">
    <property type="entry name" value="RNaseH-like_sf"/>
</dbReference>
<dbReference type="GO" id="GO:0042575">
    <property type="term" value="C:DNA polymerase complex"/>
    <property type="evidence" value="ECO:0007669"/>
    <property type="project" value="UniProtKB-ARBA"/>
</dbReference>
<keyword evidence="2" id="KW-1185">Reference proteome</keyword>
<dbReference type="InterPro" id="IPR023211">
    <property type="entry name" value="DNA_pol_palm_dom_sf"/>
</dbReference>
<feature type="non-terminal residue" evidence="1">
    <location>
        <position position="1"/>
    </location>
</feature>
<evidence type="ECO:0000313" key="1">
    <source>
        <dbReference type="EMBL" id="EFX63243.1"/>
    </source>
</evidence>
<dbReference type="STRING" id="6669.E9HYD8"/>
<dbReference type="Gene3D" id="3.90.1600.10">
    <property type="entry name" value="Palm domain of DNA polymerase"/>
    <property type="match status" value="1"/>
</dbReference>
<dbReference type="KEGG" id="dpx:DAPPUDRAFT_11022"/>
<feature type="non-terminal residue" evidence="1">
    <location>
        <position position="751"/>
    </location>
</feature>
<accession>E9HYD8</accession>
<dbReference type="AlphaFoldDB" id="E9HYD8"/>
<dbReference type="EMBL" id="GL733141">
    <property type="protein sequence ID" value="EFX63243.1"/>
    <property type="molecule type" value="Genomic_DNA"/>
</dbReference>
<proteinExistence type="predicted"/>
<dbReference type="PhylomeDB" id="E9HYD8"/>
<dbReference type="InterPro" id="IPR043502">
    <property type="entry name" value="DNA/RNA_pol_sf"/>
</dbReference>
<name>E9HYD8_DAPPU</name>
<dbReference type="InParanoid" id="E9HYD8"/>
<dbReference type="OMA" id="MERWINE"/>
<dbReference type="PANTHER" id="PTHR31511">
    <property type="entry name" value="PROTEIN CBG23764"/>
    <property type="match status" value="1"/>
</dbReference>
<organism evidence="1 2">
    <name type="scientific">Daphnia pulex</name>
    <name type="common">Water flea</name>
    <dbReference type="NCBI Taxonomy" id="6669"/>
    <lineage>
        <taxon>Eukaryota</taxon>
        <taxon>Metazoa</taxon>
        <taxon>Ecdysozoa</taxon>
        <taxon>Arthropoda</taxon>
        <taxon>Crustacea</taxon>
        <taxon>Branchiopoda</taxon>
        <taxon>Diplostraca</taxon>
        <taxon>Cladocera</taxon>
        <taxon>Anomopoda</taxon>
        <taxon>Daphniidae</taxon>
        <taxon>Daphnia</taxon>
    </lineage>
</organism>
<protein>
    <recommendedName>
        <fullName evidence="3">DNA-directed DNA polymerase</fullName>
    </recommendedName>
</protein>
<dbReference type="Proteomes" id="UP000000305">
    <property type="component" value="Unassembled WGS sequence"/>
</dbReference>
<evidence type="ECO:0000313" key="2">
    <source>
        <dbReference type="Proteomes" id="UP000000305"/>
    </source>
</evidence>
<dbReference type="eggNOG" id="ENOG502QT5H">
    <property type="taxonomic scope" value="Eukaryota"/>
</dbReference>
<dbReference type="InterPro" id="IPR044925">
    <property type="entry name" value="His-Me_finger_sf"/>
</dbReference>
<evidence type="ECO:0008006" key="3">
    <source>
        <dbReference type="Google" id="ProtNLM"/>
    </source>
</evidence>
<dbReference type="PANTHER" id="PTHR31511:SF12">
    <property type="entry name" value="RHO TERMINATION FACTOR N-TERMINAL DOMAIN-CONTAINING PROTEIN"/>
    <property type="match status" value="1"/>
</dbReference>
<dbReference type="OrthoDB" id="6364503at2759"/>
<sequence>NVILESKTFAGNNAGDVFIDYLFEIEKTWLASYLKQNVSMKELSEEEIMLYEMSEKCYICEKDFSENDPKVRDHDHADGFFISAAHNSCNLKRKNQRFLKIFMHNGSRYDFHFLVKALAKKDIKNLYVLPYNMENFRMIKFNSFMLLDSLAFLQSSLSQLADELKESNHDYPILKQSHIVKTRGYFDNEKFEMVLQKGFFPYEYCTSLSKMDSTVKIPERKDFYSTIQEKSISKEEHRLASKMWQTFNIKSLTQYAMLYCEIDTLLLAEVFQKFRKTMLKFGGLDPAHYISLPGFGWDIMLKTTKCVIGLPKDIDQIHFIEKGIRGGLSFINTRYKSVNSETERGHQSIRYIDANNLYGLSQIGKLPLSDFEWVPDYHLTSFDVDDIDLDGKKGYILEVDLEYPEELHYHHNDFPLAPESYNIELDDLSKYSKECYLKSNQNVTYKSTKLTATFLDRLNYVVHIKNLKLYLDLGLKLKKIHRILMFNQESFLEPFITKCTEERRNAKTVFEKNQFKKISNSCYGKTIENVRDYITVKIHINEKSFKKAISKHTFKSFSIIDENLIITSHKLPEILHSKPYAVGFTILEYSKHFMFDFFYNKLLKKCGRENIEVLFSDTDSFCLYVKNNKLFEKKMSSYMDYSNYKEDHPLYDTSKKSQLGYFKDELDSDSKCVEFVGLRSKCYALKIKKNEKFIEKKVCKGLGRVAIKNRLKFSEYKKCLLKKRDFRHHYTGIVSQKQNIFTVIRNKKALS</sequence>
<dbReference type="SUPFAM" id="SSF53098">
    <property type="entry name" value="Ribonuclease H-like"/>
    <property type="match status" value="1"/>
</dbReference>
<dbReference type="GO" id="GO:0071897">
    <property type="term" value="P:DNA biosynthetic process"/>
    <property type="evidence" value="ECO:0007669"/>
    <property type="project" value="UniProtKB-ARBA"/>
</dbReference>
<gene>
    <name evidence="1" type="ORF">DAPPUDRAFT_11022</name>
</gene>
<reference evidence="1 2" key="1">
    <citation type="journal article" date="2011" name="Science">
        <title>The ecoresponsive genome of Daphnia pulex.</title>
        <authorList>
            <person name="Colbourne J.K."/>
            <person name="Pfrender M.E."/>
            <person name="Gilbert D."/>
            <person name="Thomas W.K."/>
            <person name="Tucker A."/>
            <person name="Oakley T.H."/>
            <person name="Tokishita S."/>
            <person name="Aerts A."/>
            <person name="Arnold G.J."/>
            <person name="Basu M.K."/>
            <person name="Bauer D.J."/>
            <person name="Caceres C.E."/>
            <person name="Carmel L."/>
            <person name="Casola C."/>
            <person name="Choi J.H."/>
            <person name="Detter J.C."/>
            <person name="Dong Q."/>
            <person name="Dusheyko S."/>
            <person name="Eads B.D."/>
            <person name="Frohlich T."/>
            <person name="Geiler-Samerotte K.A."/>
            <person name="Gerlach D."/>
            <person name="Hatcher P."/>
            <person name="Jogdeo S."/>
            <person name="Krijgsveld J."/>
            <person name="Kriventseva E.V."/>
            <person name="Kultz D."/>
            <person name="Laforsch C."/>
            <person name="Lindquist E."/>
            <person name="Lopez J."/>
            <person name="Manak J.R."/>
            <person name="Muller J."/>
            <person name="Pangilinan J."/>
            <person name="Patwardhan R.P."/>
            <person name="Pitluck S."/>
            <person name="Pritham E.J."/>
            <person name="Rechtsteiner A."/>
            <person name="Rho M."/>
            <person name="Rogozin I.B."/>
            <person name="Sakarya O."/>
            <person name="Salamov A."/>
            <person name="Schaack S."/>
            <person name="Shapiro H."/>
            <person name="Shiga Y."/>
            <person name="Skalitzky C."/>
            <person name="Smith Z."/>
            <person name="Souvorov A."/>
            <person name="Sung W."/>
            <person name="Tang Z."/>
            <person name="Tsuchiya D."/>
            <person name="Tu H."/>
            <person name="Vos H."/>
            <person name="Wang M."/>
            <person name="Wolf Y.I."/>
            <person name="Yamagata H."/>
            <person name="Yamada T."/>
            <person name="Ye Y."/>
            <person name="Shaw J.R."/>
            <person name="Andrews J."/>
            <person name="Crease T.J."/>
            <person name="Tang H."/>
            <person name="Lucas S.M."/>
            <person name="Robertson H.M."/>
            <person name="Bork P."/>
            <person name="Koonin E.V."/>
            <person name="Zdobnov E.M."/>
            <person name="Grigoriev I.V."/>
            <person name="Lynch M."/>
            <person name="Boore J.L."/>
        </authorList>
    </citation>
    <scope>NUCLEOTIDE SEQUENCE [LARGE SCALE GENOMIC DNA]</scope>
</reference>